<dbReference type="PATRIC" id="fig|1158607.3.peg.3554"/>
<reference evidence="1 2" key="1">
    <citation type="submission" date="2013-02" db="EMBL/GenBank/DDBJ databases">
        <title>The Genome Sequence of Enterococcus pallens BAA-351.</title>
        <authorList>
            <consortium name="The Broad Institute Genome Sequencing Platform"/>
            <consortium name="The Broad Institute Genome Sequencing Center for Infectious Disease"/>
            <person name="Earl A.M."/>
            <person name="Gilmore M.S."/>
            <person name="Lebreton F."/>
            <person name="Walker B."/>
            <person name="Young S.K."/>
            <person name="Zeng Q."/>
            <person name="Gargeya S."/>
            <person name="Fitzgerald M."/>
            <person name="Haas B."/>
            <person name="Abouelleil A."/>
            <person name="Alvarado L."/>
            <person name="Arachchi H.M."/>
            <person name="Berlin A.M."/>
            <person name="Chapman S.B."/>
            <person name="Dewar J."/>
            <person name="Goldberg J."/>
            <person name="Griggs A."/>
            <person name="Gujja S."/>
            <person name="Hansen M."/>
            <person name="Howarth C."/>
            <person name="Imamovic A."/>
            <person name="Larimer J."/>
            <person name="McCowan C."/>
            <person name="Murphy C."/>
            <person name="Neiman D."/>
            <person name="Pearson M."/>
            <person name="Priest M."/>
            <person name="Roberts A."/>
            <person name="Saif S."/>
            <person name="Shea T."/>
            <person name="Sisk P."/>
            <person name="Sykes S."/>
            <person name="Wortman J."/>
            <person name="Nusbaum C."/>
            <person name="Birren B."/>
        </authorList>
    </citation>
    <scope>NUCLEOTIDE SEQUENCE [LARGE SCALE GENOMIC DNA]</scope>
    <source>
        <strain evidence="1 2">ATCC BAA-351</strain>
    </source>
</reference>
<evidence type="ECO:0000313" key="2">
    <source>
        <dbReference type="Proteomes" id="UP000013782"/>
    </source>
</evidence>
<dbReference type="HOGENOM" id="CLU_3025214_0_0_9"/>
<keyword evidence="2" id="KW-1185">Reference proteome</keyword>
<dbReference type="EMBL" id="AJAQ01000035">
    <property type="protein sequence ID" value="EOH91019.1"/>
    <property type="molecule type" value="Genomic_DNA"/>
</dbReference>
<sequence>MEKFKILTVQEMKQVNGGGQFSISPIAVGKNVWEFGKGFVKGWNKAKSTKDLRFH</sequence>
<accession>R2SSG8</accession>
<gene>
    <name evidence="1" type="ORF">UAU_03558</name>
</gene>
<proteinExistence type="predicted"/>
<dbReference type="NCBIfam" id="TIGR01847">
    <property type="entry name" value="bacteriocin_sig"/>
    <property type="match status" value="1"/>
</dbReference>
<organism evidence="1 2">
    <name type="scientific">Enterococcus pallens ATCC BAA-351</name>
    <dbReference type="NCBI Taxonomy" id="1158607"/>
    <lineage>
        <taxon>Bacteria</taxon>
        <taxon>Bacillati</taxon>
        <taxon>Bacillota</taxon>
        <taxon>Bacilli</taxon>
        <taxon>Lactobacillales</taxon>
        <taxon>Enterococcaceae</taxon>
        <taxon>Enterococcus</taxon>
    </lineage>
</organism>
<name>R2SSG8_9ENTE</name>
<evidence type="ECO:0000313" key="1">
    <source>
        <dbReference type="EMBL" id="EOH91019.1"/>
    </source>
</evidence>
<protein>
    <submittedName>
        <fullName evidence="1">Bacteriocin-type signal sequence</fullName>
    </submittedName>
</protein>
<comment type="caution">
    <text evidence="1">The sequence shown here is derived from an EMBL/GenBank/DDBJ whole genome shotgun (WGS) entry which is preliminary data.</text>
</comment>
<dbReference type="InterPro" id="IPR010133">
    <property type="entry name" value="Bacteriocin_signal_seq"/>
</dbReference>
<dbReference type="RefSeq" id="WP_010758532.1">
    <property type="nucleotide sequence ID" value="NZ_ASWD01000004.1"/>
</dbReference>
<dbReference type="AlphaFoldDB" id="R2SSG8"/>
<dbReference type="Proteomes" id="UP000013782">
    <property type="component" value="Unassembled WGS sequence"/>
</dbReference>